<evidence type="ECO:0000256" key="9">
    <source>
        <dbReference type="ARBA" id="ARBA00023136"/>
    </source>
</evidence>
<dbReference type="InterPro" id="IPR030874">
    <property type="entry name" value="Cardiolipin_synth_Firmi"/>
</dbReference>
<dbReference type="PANTHER" id="PTHR21248:SF22">
    <property type="entry name" value="PHOSPHOLIPASE D"/>
    <property type="match status" value="1"/>
</dbReference>
<keyword evidence="8 12" id="KW-0443">Lipid metabolism</keyword>
<dbReference type="InterPro" id="IPR025202">
    <property type="entry name" value="PLD-like_dom"/>
</dbReference>
<comment type="caution">
    <text evidence="15">The sequence shown here is derived from an EMBL/GenBank/DDBJ whole genome shotgun (WGS) entry which is preliminary data.</text>
</comment>
<dbReference type="Gene3D" id="3.30.870.10">
    <property type="entry name" value="Endonuclease Chain A"/>
    <property type="match status" value="2"/>
</dbReference>
<dbReference type="PROSITE" id="PS50035">
    <property type="entry name" value="PLD"/>
    <property type="match status" value="2"/>
</dbReference>
<feature type="active site" evidence="12">
    <location>
        <position position="410"/>
    </location>
</feature>
<dbReference type="InterPro" id="IPR022924">
    <property type="entry name" value="Cardiolipin_synthase"/>
</dbReference>
<evidence type="ECO:0000256" key="4">
    <source>
        <dbReference type="ARBA" id="ARBA00022679"/>
    </source>
</evidence>
<feature type="active site" evidence="12">
    <location>
        <position position="229"/>
    </location>
</feature>
<dbReference type="PANTHER" id="PTHR21248">
    <property type="entry name" value="CARDIOLIPIN SYNTHASE"/>
    <property type="match status" value="1"/>
</dbReference>
<dbReference type="CDD" id="cd09110">
    <property type="entry name" value="PLDc_CLS_1"/>
    <property type="match status" value="1"/>
</dbReference>
<protein>
    <recommendedName>
        <fullName evidence="12 13">Cardiolipin synthase</fullName>
        <shortName evidence="12">CL synthase</shortName>
        <ecNumber evidence="12 13">2.7.8.-</ecNumber>
    </recommendedName>
</protein>
<feature type="active site" evidence="12">
    <location>
        <position position="224"/>
    </location>
</feature>
<dbReference type="EMBL" id="JBHTOG010000048">
    <property type="protein sequence ID" value="MFD1432918.1"/>
    <property type="molecule type" value="Genomic_DNA"/>
</dbReference>
<keyword evidence="2 12" id="KW-1003">Cell membrane</keyword>
<comment type="function">
    <text evidence="12">Catalyzes the reversible phosphatidyl group transfer from one phosphatidylglycerol molecule to another to form cardiolipin (CL) (diphosphatidylglycerol) and glycerol.</text>
</comment>
<comment type="catalytic activity">
    <reaction evidence="12">
        <text>2 a 1,2-diacyl-sn-glycero-3-phospho-(1'-sn-glycerol) = a cardiolipin + glycerol</text>
        <dbReference type="Rhea" id="RHEA:31451"/>
        <dbReference type="ChEBI" id="CHEBI:17754"/>
        <dbReference type="ChEBI" id="CHEBI:62237"/>
        <dbReference type="ChEBI" id="CHEBI:64716"/>
    </reaction>
</comment>
<feature type="transmembrane region" description="Helical" evidence="12">
    <location>
        <begin position="34"/>
        <end position="54"/>
    </location>
</feature>
<keyword evidence="16" id="KW-1185">Reference proteome</keyword>
<accession>A0ABW4CSJ6</accession>
<keyword evidence="3 12" id="KW-0444">Lipid biosynthesis</keyword>
<feature type="active site" evidence="12">
    <location>
        <position position="405"/>
    </location>
</feature>
<keyword evidence="6" id="KW-0677">Repeat</keyword>
<comment type="similarity">
    <text evidence="12">Belongs to the phospholipase D family. Cardiolipin synthase subfamily.</text>
</comment>
<dbReference type="NCBIfam" id="TIGR04265">
    <property type="entry name" value="bac_cardiolipin"/>
    <property type="match status" value="1"/>
</dbReference>
<dbReference type="EC" id="2.7.8.-" evidence="12 13"/>
<evidence type="ECO:0000313" key="15">
    <source>
        <dbReference type="EMBL" id="MFD1432918.1"/>
    </source>
</evidence>
<feature type="active site" evidence="12">
    <location>
        <position position="222"/>
    </location>
</feature>
<feature type="active site" evidence="12">
    <location>
        <position position="403"/>
    </location>
</feature>
<sequence length="485" mass="54784">MSIVGWVIIGLLILNTIGAIFTVLREVRDIPTTWAWLLVLIFLPVIGFGIYLFAGRGLSSKKLEQIRAEYRKGVHAFVALQKRENAHGRLLPENSTAPGAQELATLLLNTDQAPVLANDEVHIFTDGKEKFAQLFADIDAAKDHVFVEYYTIYNDELGNELQRHLVAKAKEGVDVKVLYDAWGSLGASARWWQPLADAGGKAETFFSSRHLFLDFRLNYRLHRKIVVIDDKIGFIGGFNVGDQYVGRDKKFGYWRDTHLRIIGATALALKVQFLMDWNATVPDDQMVPYQVENVQPERLADRGHLPMQIVASGPDTMAQQIKFGYAKMISAARHSVWLQTPYLIPDDTMLDALISAALAGVDVRVMIPDMPDHPFIFRASQYYARLLVESGVKIYHYQNGFLHAKTMVVDGRYASVGSANFDIRSFKLNFEVNAFLYDEGLAKELQTIFEADLKESLELTPAIIAQQGRWLRFKQDFSRLLSPIL</sequence>
<comment type="caution">
    <text evidence="12">Lacks conserved residue(s) required for the propagation of feature annotation.</text>
</comment>
<dbReference type="Pfam" id="PF13091">
    <property type="entry name" value="PLDc_2"/>
    <property type="match status" value="2"/>
</dbReference>
<organism evidence="15 16">
    <name type="scientific">Lacticaseibacillus yichunensis</name>
    <dbReference type="NCBI Taxonomy" id="2486015"/>
    <lineage>
        <taxon>Bacteria</taxon>
        <taxon>Bacillati</taxon>
        <taxon>Bacillota</taxon>
        <taxon>Bacilli</taxon>
        <taxon>Lactobacillales</taxon>
        <taxon>Lactobacillaceae</taxon>
        <taxon>Lacticaseibacillus</taxon>
    </lineage>
</organism>
<keyword evidence="11 12" id="KW-1208">Phospholipid metabolism</keyword>
<evidence type="ECO:0000256" key="8">
    <source>
        <dbReference type="ARBA" id="ARBA00023098"/>
    </source>
</evidence>
<reference evidence="16" key="1">
    <citation type="journal article" date="2019" name="Int. J. Syst. Evol. Microbiol.">
        <title>The Global Catalogue of Microorganisms (GCM) 10K type strain sequencing project: providing services to taxonomists for standard genome sequencing and annotation.</title>
        <authorList>
            <consortium name="The Broad Institute Genomics Platform"/>
            <consortium name="The Broad Institute Genome Sequencing Center for Infectious Disease"/>
            <person name="Wu L."/>
            <person name="Ma J."/>
        </authorList>
    </citation>
    <scope>NUCLEOTIDE SEQUENCE [LARGE SCALE GENOMIC DNA]</scope>
    <source>
        <strain evidence="16">CCM 8947</strain>
    </source>
</reference>
<keyword evidence="5 12" id="KW-0812">Transmembrane</keyword>
<comment type="subcellular location">
    <subcellularLocation>
        <location evidence="1 12">Cell membrane</location>
        <topology evidence="1 12">Multi-pass membrane protein</topology>
    </subcellularLocation>
</comment>
<dbReference type="InterPro" id="IPR027379">
    <property type="entry name" value="CLS_N"/>
</dbReference>
<gene>
    <name evidence="15" type="primary">cls</name>
    <name evidence="15" type="ORF">ACFQ47_09595</name>
</gene>
<keyword evidence="9 12" id="KW-0472">Membrane</keyword>
<dbReference type="InterPro" id="IPR001736">
    <property type="entry name" value="PLipase_D/transphosphatidylase"/>
</dbReference>
<evidence type="ECO:0000256" key="7">
    <source>
        <dbReference type="ARBA" id="ARBA00022989"/>
    </source>
</evidence>
<dbReference type="Pfam" id="PF13396">
    <property type="entry name" value="PLDc_N"/>
    <property type="match status" value="1"/>
</dbReference>
<dbReference type="SUPFAM" id="SSF56024">
    <property type="entry name" value="Phospholipase D/nuclease"/>
    <property type="match status" value="2"/>
</dbReference>
<keyword evidence="10 12" id="KW-0594">Phospholipid biosynthesis</keyword>
<dbReference type="RefSeq" id="WP_125696471.1">
    <property type="nucleotide sequence ID" value="NZ_JBHTOG010000048.1"/>
</dbReference>
<evidence type="ECO:0000256" key="10">
    <source>
        <dbReference type="ARBA" id="ARBA00023209"/>
    </source>
</evidence>
<keyword evidence="4 12" id="KW-0808">Transferase</keyword>
<dbReference type="CDD" id="cd09112">
    <property type="entry name" value="PLDc_CLS_2"/>
    <property type="match status" value="1"/>
</dbReference>
<evidence type="ECO:0000256" key="5">
    <source>
        <dbReference type="ARBA" id="ARBA00022692"/>
    </source>
</evidence>
<evidence type="ECO:0000259" key="14">
    <source>
        <dbReference type="PROSITE" id="PS50035"/>
    </source>
</evidence>
<keyword evidence="7 12" id="KW-1133">Transmembrane helix</keyword>
<name>A0ABW4CSJ6_9LACO</name>
<dbReference type="Proteomes" id="UP001597192">
    <property type="component" value="Unassembled WGS sequence"/>
</dbReference>
<evidence type="ECO:0000256" key="12">
    <source>
        <dbReference type="HAMAP-Rule" id="MF_01916"/>
    </source>
</evidence>
<evidence type="ECO:0000313" key="16">
    <source>
        <dbReference type="Proteomes" id="UP001597192"/>
    </source>
</evidence>
<evidence type="ECO:0000256" key="6">
    <source>
        <dbReference type="ARBA" id="ARBA00022737"/>
    </source>
</evidence>
<evidence type="ECO:0000256" key="2">
    <source>
        <dbReference type="ARBA" id="ARBA00022475"/>
    </source>
</evidence>
<evidence type="ECO:0000256" key="1">
    <source>
        <dbReference type="ARBA" id="ARBA00004651"/>
    </source>
</evidence>
<dbReference type="SMART" id="SM00155">
    <property type="entry name" value="PLDc"/>
    <property type="match status" value="2"/>
</dbReference>
<evidence type="ECO:0000256" key="11">
    <source>
        <dbReference type="ARBA" id="ARBA00023264"/>
    </source>
</evidence>
<dbReference type="HAMAP" id="MF_01916">
    <property type="entry name" value="Cardiolipin_synth_Cls"/>
    <property type="match status" value="1"/>
</dbReference>
<evidence type="ECO:0000256" key="13">
    <source>
        <dbReference type="NCBIfam" id="TIGR04265"/>
    </source>
</evidence>
<feature type="domain" description="PLD phosphodiesterase" evidence="14">
    <location>
        <begin position="398"/>
        <end position="425"/>
    </location>
</feature>
<feature type="domain" description="PLD phosphodiesterase" evidence="14">
    <location>
        <begin position="217"/>
        <end position="244"/>
    </location>
</feature>
<evidence type="ECO:0000256" key="3">
    <source>
        <dbReference type="ARBA" id="ARBA00022516"/>
    </source>
</evidence>
<proteinExistence type="inferred from homology"/>